<reference evidence="1" key="1">
    <citation type="submission" date="2023-07" db="EMBL/GenBank/DDBJ databases">
        <title>draft genome sequence of fig (Ficus carica).</title>
        <authorList>
            <person name="Takahashi T."/>
            <person name="Nishimura K."/>
        </authorList>
    </citation>
    <scope>NUCLEOTIDE SEQUENCE</scope>
</reference>
<organism evidence="1 2">
    <name type="scientific">Ficus carica</name>
    <name type="common">Common fig</name>
    <dbReference type="NCBI Taxonomy" id="3494"/>
    <lineage>
        <taxon>Eukaryota</taxon>
        <taxon>Viridiplantae</taxon>
        <taxon>Streptophyta</taxon>
        <taxon>Embryophyta</taxon>
        <taxon>Tracheophyta</taxon>
        <taxon>Spermatophyta</taxon>
        <taxon>Magnoliopsida</taxon>
        <taxon>eudicotyledons</taxon>
        <taxon>Gunneridae</taxon>
        <taxon>Pentapetalae</taxon>
        <taxon>rosids</taxon>
        <taxon>fabids</taxon>
        <taxon>Rosales</taxon>
        <taxon>Moraceae</taxon>
        <taxon>Ficeae</taxon>
        <taxon>Ficus</taxon>
    </lineage>
</organism>
<proteinExistence type="predicted"/>
<dbReference type="EMBL" id="BTGU01000029">
    <property type="protein sequence ID" value="GMN49050.1"/>
    <property type="molecule type" value="Genomic_DNA"/>
</dbReference>
<dbReference type="AlphaFoldDB" id="A0AA88AC17"/>
<accession>A0AA88AC17</accession>
<name>A0AA88AC17_FICCA</name>
<comment type="caution">
    <text evidence="1">The sequence shown here is derived from an EMBL/GenBank/DDBJ whole genome shotgun (WGS) entry which is preliminary data.</text>
</comment>
<evidence type="ECO:0000313" key="2">
    <source>
        <dbReference type="Proteomes" id="UP001187192"/>
    </source>
</evidence>
<dbReference type="Proteomes" id="UP001187192">
    <property type="component" value="Unassembled WGS sequence"/>
</dbReference>
<keyword evidence="2" id="KW-1185">Reference proteome</keyword>
<gene>
    <name evidence="1" type="ORF">TIFTF001_018206</name>
</gene>
<sequence length="172" mass="19383">MKNTNKAIESTDFHAQFLPERRLIGERKFGIEKRQRRIRIESKRNRKLGRRRRDNCRVTGGCFKKIGSPASRTQEEGVEGGREVEVMNGDECALALPFFIWAAFSLSGHLHYTGNSSRPTRSLSACFHCSRMWILDGENSSYVVGSSVWESVIGRGRLISAGTHVGLKVPDE</sequence>
<evidence type="ECO:0000313" key="1">
    <source>
        <dbReference type="EMBL" id="GMN49050.1"/>
    </source>
</evidence>
<protein>
    <submittedName>
        <fullName evidence="1">Uncharacterized protein</fullName>
    </submittedName>
</protein>